<protein>
    <submittedName>
        <fullName evidence="3">Uncharacterized protein</fullName>
    </submittedName>
</protein>
<dbReference type="EMBL" id="CAIIXF020000001">
    <property type="protein sequence ID" value="CAH1774041.1"/>
    <property type="molecule type" value="Genomic_DNA"/>
</dbReference>
<evidence type="ECO:0000313" key="3">
    <source>
        <dbReference type="EMBL" id="CAH1774041.1"/>
    </source>
</evidence>
<gene>
    <name evidence="3" type="ORF">OFUS_LOCUS1563</name>
</gene>
<evidence type="ECO:0000256" key="2">
    <source>
        <dbReference type="ARBA" id="ARBA00022679"/>
    </source>
</evidence>
<accession>A0A8J1UC34</accession>
<dbReference type="GO" id="GO:0008146">
    <property type="term" value="F:sulfotransferase activity"/>
    <property type="evidence" value="ECO:0007669"/>
    <property type="project" value="InterPro"/>
</dbReference>
<dbReference type="AlphaFoldDB" id="A0A8J1UC34"/>
<dbReference type="Proteomes" id="UP000749559">
    <property type="component" value="Unassembled WGS sequence"/>
</dbReference>
<evidence type="ECO:0000313" key="4">
    <source>
        <dbReference type="Proteomes" id="UP000749559"/>
    </source>
</evidence>
<dbReference type="Pfam" id="PF00685">
    <property type="entry name" value="Sulfotransfer_1"/>
    <property type="match status" value="1"/>
</dbReference>
<keyword evidence="2" id="KW-0808">Transferase</keyword>
<dbReference type="Gene3D" id="3.40.50.300">
    <property type="entry name" value="P-loop containing nucleotide triphosphate hydrolases"/>
    <property type="match status" value="1"/>
</dbReference>
<organism evidence="3 4">
    <name type="scientific">Owenia fusiformis</name>
    <name type="common">Polychaete worm</name>
    <dbReference type="NCBI Taxonomy" id="6347"/>
    <lineage>
        <taxon>Eukaryota</taxon>
        <taxon>Metazoa</taxon>
        <taxon>Spiralia</taxon>
        <taxon>Lophotrochozoa</taxon>
        <taxon>Annelida</taxon>
        <taxon>Polychaeta</taxon>
        <taxon>Sedentaria</taxon>
        <taxon>Canalipalpata</taxon>
        <taxon>Sabellida</taxon>
        <taxon>Oweniida</taxon>
        <taxon>Oweniidae</taxon>
        <taxon>Owenia</taxon>
    </lineage>
</organism>
<comment type="caution">
    <text evidence="3">The sequence shown here is derived from an EMBL/GenBank/DDBJ whole genome shotgun (WGS) entry which is preliminary data.</text>
</comment>
<dbReference type="InterPro" id="IPR000863">
    <property type="entry name" value="Sulfotransferase_dom"/>
</dbReference>
<comment type="similarity">
    <text evidence="1">Belongs to the sulfotransferase 1 family.</text>
</comment>
<dbReference type="OrthoDB" id="205623at2759"/>
<sequence>MLSYEDLIVDFQGCAKKIAKFLGQSYPIDFYQNLERACSIDKMRNNKALDPTIAHRTDKNSSMFRKGVIGDWQNHFTVEQNKKFDAIYKTRMKDCDIPIRFTMQPKYNAKL</sequence>
<name>A0A8J1UC34_OWEFU</name>
<dbReference type="PANTHER" id="PTHR11783">
    <property type="entry name" value="SULFOTRANSFERASE SULT"/>
    <property type="match status" value="1"/>
</dbReference>
<keyword evidence="4" id="KW-1185">Reference proteome</keyword>
<evidence type="ECO:0000256" key="1">
    <source>
        <dbReference type="ARBA" id="ARBA00005771"/>
    </source>
</evidence>
<dbReference type="SUPFAM" id="SSF52540">
    <property type="entry name" value="P-loop containing nucleoside triphosphate hydrolases"/>
    <property type="match status" value="1"/>
</dbReference>
<proteinExistence type="inferred from homology"/>
<reference evidence="3" key="1">
    <citation type="submission" date="2022-03" db="EMBL/GenBank/DDBJ databases">
        <authorList>
            <person name="Martin C."/>
        </authorList>
    </citation>
    <scope>NUCLEOTIDE SEQUENCE</scope>
</reference>
<dbReference type="InterPro" id="IPR027417">
    <property type="entry name" value="P-loop_NTPase"/>
</dbReference>